<reference evidence="5 6" key="2">
    <citation type="submission" date="2015-07" db="EMBL/GenBank/DDBJ databases">
        <title>Physiological, transcriptional responses and genome re-sequencing of acid resistant extremely thermoacidophilic Metallosphaera sedula SARC-M1.</title>
        <authorList>
            <person name="Ai C."/>
            <person name="McCarthy S."/>
            <person name="Eckrich V."/>
            <person name="Rudrappa D."/>
            <person name="Qiu G."/>
            <person name="Blum P."/>
        </authorList>
    </citation>
    <scope>NUCLEOTIDE SEQUENCE [LARGE SCALE GENOMIC DNA]</scope>
    <source>
        <strain evidence="5 6">SARC-M1</strain>
    </source>
</reference>
<gene>
    <name evidence="1" type="ORF">MsedA_1090</name>
    <name evidence="2" type="ORF">MsedB_1092</name>
    <name evidence="3" type="ORF">MsedC_1090</name>
    <name evidence="4" type="ORF">MsedD_1091</name>
    <name evidence="5" type="ORF">MsedE_1093</name>
</gene>
<evidence type="ECO:0000313" key="10">
    <source>
        <dbReference type="Proteomes" id="UP000068832"/>
    </source>
</evidence>
<dbReference type="EMBL" id="CP012174">
    <property type="protein sequence ID" value="AKV79806.1"/>
    <property type="molecule type" value="Genomic_DNA"/>
</dbReference>
<dbReference type="EMBL" id="CP012173">
    <property type="protein sequence ID" value="AKV77560.1"/>
    <property type="molecule type" value="Genomic_DNA"/>
</dbReference>
<evidence type="ECO:0000313" key="5">
    <source>
        <dbReference type="EMBL" id="AKV84291.1"/>
    </source>
</evidence>
<protein>
    <recommendedName>
        <fullName evidence="11">Glycosyl transferase, family 2</fullName>
    </recommendedName>
</protein>
<dbReference type="Proteomes" id="UP000062398">
    <property type="component" value="Chromosome"/>
</dbReference>
<evidence type="ECO:0000313" key="7">
    <source>
        <dbReference type="Proteomes" id="UP000061362"/>
    </source>
</evidence>
<organism evidence="2 9">
    <name type="scientific">Metallosphaera sedula</name>
    <dbReference type="NCBI Taxonomy" id="43687"/>
    <lineage>
        <taxon>Archaea</taxon>
        <taxon>Thermoproteota</taxon>
        <taxon>Thermoprotei</taxon>
        <taxon>Sulfolobales</taxon>
        <taxon>Sulfolobaceae</taxon>
        <taxon>Metallosphaera</taxon>
    </lineage>
</organism>
<evidence type="ECO:0000313" key="8">
    <source>
        <dbReference type="Proteomes" id="UP000062398"/>
    </source>
</evidence>
<accession>A0A0K1SSG4</accession>
<dbReference type="EMBL" id="CP012175">
    <property type="protein sequence ID" value="AKV82051.1"/>
    <property type="molecule type" value="Genomic_DNA"/>
</dbReference>
<dbReference type="PATRIC" id="fig|43687.5.peg.1120"/>
<evidence type="ECO:0000313" key="6">
    <source>
        <dbReference type="Proteomes" id="UP000056255"/>
    </source>
</evidence>
<dbReference type="Proteomes" id="UP000068832">
    <property type="component" value="Chromosome"/>
</dbReference>
<dbReference type="EMBL" id="CP012172">
    <property type="protein sequence ID" value="AKV75318.1"/>
    <property type="molecule type" value="Genomic_DNA"/>
</dbReference>
<evidence type="ECO:0000313" key="3">
    <source>
        <dbReference type="EMBL" id="AKV79806.1"/>
    </source>
</evidence>
<dbReference type="Proteomes" id="UP000056255">
    <property type="component" value="Chromosome"/>
</dbReference>
<evidence type="ECO:0000313" key="1">
    <source>
        <dbReference type="EMBL" id="AKV75318.1"/>
    </source>
</evidence>
<evidence type="ECO:0000313" key="2">
    <source>
        <dbReference type="EMBL" id="AKV77560.1"/>
    </source>
</evidence>
<evidence type="ECO:0008006" key="11">
    <source>
        <dbReference type="Google" id="ProtNLM"/>
    </source>
</evidence>
<name>A0A0K1SSG4_9CREN</name>
<reference evidence="7 8" key="1">
    <citation type="journal article" date="2015" name="Genome Announc.">
        <title>Complete Genome Sequences of Evolved Arsenate-Resistant Metallosphaera sedula Strains.</title>
        <authorList>
            <person name="Ai C."/>
            <person name="McCarthy S."/>
            <person name="Schackwitz W."/>
            <person name="Martin J."/>
            <person name="Lipzen A."/>
            <person name="Blum P."/>
        </authorList>
    </citation>
    <scope>NUCLEOTIDE SEQUENCE [LARGE SCALE GENOMIC DNA]</scope>
    <source>
        <strain evidence="3 8">ARS120-1</strain>
        <strain evidence="4 7">ARS120-2</strain>
        <strain evidence="1 10">ARS50-1</strain>
        <strain evidence="2 9">ARS50-2</strain>
    </source>
</reference>
<dbReference type="EMBL" id="CP012176">
    <property type="protein sequence ID" value="AKV84291.1"/>
    <property type="molecule type" value="Genomic_DNA"/>
</dbReference>
<evidence type="ECO:0000313" key="4">
    <source>
        <dbReference type="EMBL" id="AKV82051.1"/>
    </source>
</evidence>
<proteinExistence type="predicted"/>
<dbReference type="Proteomes" id="UP000062475">
    <property type="component" value="Chromosome"/>
</dbReference>
<sequence length="290" mass="32806">MTEEIERLFRGSPEDVKTIYSRFSREDIIKWMRERPSADMRFVEVEGDKEVIVVVPTANASGELARRTRSHFAGLHLVFVESNGPLFNYARSVNAGVNLGLSYDPKWVVISNDDLTRVEGVSKLKDQLSTVSNADLVMASPSSYHTYPVLLMEPKSWFIKGMGVFGKMFRMPPAKVYGELLAFREKLGIRYVTMIESMVGPMAKVAGKSIRVLNAGSFAVIRPRRSPLDETFINSHEDLVLSMTSRYTVIKYKIDEERGASLGFGEARFVRTFVNEIYLNYLLEKGLLPI</sequence>
<evidence type="ECO:0000313" key="9">
    <source>
        <dbReference type="Proteomes" id="UP000062475"/>
    </source>
</evidence>
<dbReference type="AlphaFoldDB" id="A0A0K1SSG4"/>
<dbReference type="Proteomes" id="UP000061362">
    <property type="component" value="Chromosome"/>
</dbReference>